<keyword evidence="2" id="KW-1185">Reference proteome</keyword>
<protein>
    <submittedName>
        <fullName evidence="1">Uncharacterized protein</fullName>
    </submittedName>
</protein>
<dbReference type="Proteomes" id="UP000054937">
    <property type="component" value="Unassembled WGS sequence"/>
</dbReference>
<dbReference type="EMBL" id="LDAU01000139">
    <property type="protein sequence ID" value="KRX03276.1"/>
    <property type="molecule type" value="Genomic_DNA"/>
</dbReference>
<evidence type="ECO:0000313" key="2">
    <source>
        <dbReference type="Proteomes" id="UP000054937"/>
    </source>
</evidence>
<dbReference type="InParanoid" id="A0A0V0QMC2"/>
<evidence type="ECO:0000313" key="1">
    <source>
        <dbReference type="EMBL" id="KRX03276.1"/>
    </source>
</evidence>
<gene>
    <name evidence="1" type="ORF">PPERSA_03391</name>
</gene>
<proteinExistence type="predicted"/>
<sequence length="284" mass="31170">MINAKITTISNSFDDSTVYTDTILYTELNHPTIPKGICGYGCALGIVFPSWANSAGYSPFIGVDSSTTTYPCDVESESGTLFIDPTSGVCQMIVQTSGSTSYYIFKEIYVPNNLSPQWFKISIPSILTNSHINERTDTAFTSLFYKQTSGGSYTTFIGIQGSINLPVDNKQIIPSANCTFIMQDAGVNAKVQENVEAYFTFTTGIPATFTNKLILQFPPEFSIDSSTDYNDYELTGDCYYDASARSVESSGYKIIIGDYTMFPFSSGDITCTLKITNLIAPLYF</sequence>
<name>A0A0V0QMC2_PSEPJ</name>
<dbReference type="AlphaFoldDB" id="A0A0V0QMC2"/>
<comment type="caution">
    <text evidence="1">The sequence shown here is derived from an EMBL/GenBank/DDBJ whole genome shotgun (WGS) entry which is preliminary data.</text>
</comment>
<organism evidence="1 2">
    <name type="scientific">Pseudocohnilembus persalinus</name>
    <name type="common">Ciliate</name>
    <dbReference type="NCBI Taxonomy" id="266149"/>
    <lineage>
        <taxon>Eukaryota</taxon>
        <taxon>Sar</taxon>
        <taxon>Alveolata</taxon>
        <taxon>Ciliophora</taxon>
        <taxon>Intramacronucleata</taxon>
        <taxon>Oligohymenophorea</taxon>
        <taxon>Scuticociliatia</taxon>
        <taxon>Philasterida</taxon>
        <taxon>Pseudocohnilembidae</taxon>
        <taxon>Pseudocohnilembus</taxon>
    </lineage>
</organism>
<accession>A0A0V0QMC2</accession>
<reference evidence="1 2" key="1">
    <citation type="journal article" date="2015" name="Sci. Rep.">
        <title>Genome of the facultative scuticociliatosis pathogen Pseudocohnilembus persalinus provides insight into its virulence through horizontal gene transfer.</title>
        <authorList>
            <person name="Xiong J."/>
            <person name="Wang G."/>
            <person name="Cheng J."/>
            <person name="Tian M."/>
            <person name="Pan X."/>
            <person name="Warren A."/>
            <person name="Jiang C."/>
            <person name="Yuan D."/>
            <person name="Miao W."/>
        </authorList>
    </citation>
    <scope>NUCLEOTIDE SEQUENCE [LARGE SCALE GENOMIC DNA]</scope>
    <source>
        <strain evidence="1">36N120E</strain>
    </source>
</reference>